<keyword evidence="4" id="KW-1015">Disulfide bond</keyword>
<dbReference type="PROSITE" id="PS51910">
    <property type="entry name" value="GH18_2"/>
    <property type="match status" value="2"/>
</dbReference>
<dbReference type="Gene3D" id="3.20.20.80">
    <property type="entry name" value="Glycosidases"/>
    <property type="match status" value="2"/>
</dbReference>
<protein>
    <recommendedName>
        <fullName evidence="9">Chitinase</fullName>
    </recommendedName>
</protein>
<dbReference type="GO" id="GO:0004568">
    <property type="term" value="F:chitinase activity"/>
    <property type="evidence" value="ECO:0007669"/>
    <property type="project" value="TreeGrafter"/>
</dbReference>
<dbReference type="AlphaFoldDB" id="A0A7R9MBB9"/>
<dbReference type="SUPFAM" id="SSF51445">
    <property type="entry name" value="(Trans)glycosidases"/>
    <property type="match status" value="2"/>
</dbReference>
<dbReference type="Gene3D" id="3.10.50.10">
    <property type="match status" value="3"/>
</dbReference>
<dbReference type="SUPFAM" id="SSF57625">
    <property type="entry name" value="Invertebrate chitin-binding proteins"/>
    <property type="match status" value="1"/>
</dbReference>
<dbReference type="EMBL" id="CAJPVJ010012091">
    <property type="protein sequence ID" value="CAG2174143.1"/>
    <property type="molecule type" value="Genomic_DNA"/>
</dbReference>
<dbReference type="InterPro" id="IPR017853">
    <property type="entry name" value="GH"/>
</dbReference>
<keyword evidence="8" id="KW-1185">Reference proteome</keyword>
<evidence type="ECO:0000256" key="3">
    <source>
        <dbReference type="ARBA" id="ARBA00022729"/>
    </source>
</evidence>
<dbReference type="FunFam" id="2.170.140.10:FF:000007">
    <property type="entry name" value="Acidic mammalian chitinase"/>
    <property type="match status" value="1"/>
</dbReference>
<organism evidence="7">
    <name type="scientific">Oppiella nova</name>
    <dbReference type="NCBI Taxonomy" id="334625"/>
    <lineage>
        <taxon>Eukaryota</taxon>
        <taxon>Metazoa</taxon>
        <taxon>Ecdysozoa</taxon>
        <taxon>Arthropoda</taxon>
        <taxon>Chelicerata</taxon>
        <taxon>Arachnida</taxon>
        <taxon>Acari</taxon>
        <taxon>Acariformes</taxon>
        <taxon>Sarcoptiformes</taxon>
        <taxon>Oribatida</taxon>
        <taxon>Brachypylina</taxon>
        <taxon>Oppioidea</taxon>
        <taxon>Oppiidae</taxon>
        <taxon>Oppiella</taxon>
    </lineage>
</organism>
<name>A0A7R9MBB9_9ACAR</name>
<feature type="domain" description="GH18" evidence="6">
    <location>
        <begin position="1"/>
        <end position="241"/>
    </location>
</feature>
<evidence type="ECO:0000256" key="4">
    <source>
        <dbReference type="ARBA" id="ARBA00023157"/>
    </source>
</evidence>
<keyword evidence="3" id="KW-0732">Signal</keyword>
<reference evidence="7" key="1">
    <citation type="submission" date="2020-11" db="EMBL/GenBank/DDBJ databases">
        <authorList>
            <person name="Tran Van P."/>
        </authorList>
    </citation>
    <scope>NUCLEOTIDE SEQUENCE</scope>
</reference>
<dbReference type="OrthoDB" id="76388at2759"/>
<dbReference type="InterPro" id="IPR001223">
    <property type="entry name" value="Glyco_hydro18_cat"/>
</dbReference>
<evidence type="ECO:0000259" key="5">
    <source>
        <dbReference type="PROSITE" id="PS50940"/>
    </source>
</evidence>
<dbReference type="PANTHER" id="PTHR11177:SF317">
    <property type="entry name" value="CHITINASE 12-RELATED"/>
    <property type="match status" value="1"/>
</dbReference>
<dbReference type="InterPro" id="IPR002557">
    <property type="entry name" value="Chitin-bd_dom"/>
</dbReference>
<evidence type="ECO:0000259" key="6">
    <source>
        <dbReference type="PROSITE" id="PS51910"/>
    </source>
</evidence>
<gene>
    <name evidence="7" type="ORF">ONB1V03_LOCUS13592</name>
</gene>
<dbReference type="FunFam" id="3.20.20.80:FF:000007">
    <property type="entry name" value="Acidic mammalian chitinase"/>
    <property type="match status" value="1"/>
</dbReference>
<evidence type="ECO:0000256" key="2">
    <source>
        <dbReference type="ARBA" id="ARBA00022669"/>
    </source>
</evidence>
<dbReference type="InterPro" id="IPR036508">
    <property type="entry name" value="Chitin-bd_dom_sf"/>
</dbReference>
<accession>A0A7R9MBB9</accession>
<dbReference type="Pfam" id="PF01607">
    <property type="entry name" value="CBM_14"/>
    <property type="match status" value="1"/>
</dbReference>
<dbReference type="Pfam" id="PF00704">
    <property type="entry name" value="Glyco_hydro_18"/>
    <property type="match status" value="3"/>
</dbReference>
<dbReference type="GO" id="GO:0006032">
    <property type="term" value="P:chitin catabolic process"/>
    <property type="evidence" value="ECO:0007669"/>
    <property type="project" value="TreeGrafter"/>
</dbReference>
<dbReference type="PROSITE" id="PS50940">
    <property type="entry name" value="CHIT_BIND_II"/>
    <property type="match status" value="1"/>
</dbReference>
<dbReference type="CDD" id="cd02872">
    <property type="entry name" value="GH18_chitolectin_chitotriosidase"/>
    <property type="match status" value="1"/>
</dbReference>
<dbReference type="Proteomes" id="UP000728032">
    <property type="component" value="Unassembled WGS sequence"/>
</dbReference>
<dbReference type="InterPro" id="IPR029070">
    <property type="entry name" value="Chitinase_insertion_sf"/>
</dbReference>
<evidence type="ECO:0000313" key="8">
    <source>
        <dbReference type="Proteomes" id="UP000728032"/>
    </source>
</evidence>
<dbReference type="FunFam" id="3.10.50.10:FF:000001">
    <property type="entry name" value="Chitinase 3-like 1"/>
    <property type="match status" value="3"/>
</dbReference>
<comment type="similarity">
    <text evidence="1">Belongs to the glycosyl hydrolase 18 family. Chitinase class II subfamily.</text>
</comment>
<dbReference type="SMART" id="SM00636">
    <property type="entry name" value="Glyco_18"/>
    <property type="match status" value="2"/>
</dbReference>
<dbReference type="InterPro" id="IPR050314">
    <property type="entry name" value="Glycosyl_Hydrlase_18"/>
</dbReference>
<evidence type="ECO:0000313" key="7">
    <source>
        <dbReference type="EMBL" id="CAD7656956.1"/>
    </source>
</evidence>
<feature type="domain" description="GH18" evidence="6">
    <location>
        <begin position="300"/>
        <end position="670"/>
    </location>
</feature>
<proteinExistence type="inferred from homology"/>
<dbReference type="SUPFAM" id="SSF54556">
    <property type="entry name" value="Chitinase insertion domain"/>
    <property type="match status" value="3"/>
</dbReference>
<feature type="domain" description="Chitin-binding type-2" evidence="5">
    <location>
        <begin position="696"/>
        <end position="755"/>
    </location>
</feature>
<sequence length="761" mass="85044">MWERMGAPKDKIVVGLATYGRSFTLTNPSNNGMNAPTSGGGKAGEFSRESGFLAFYEICEMMKNGATYIWDDEQKVPYLVDGDQWVGFDDERSIREFGVKMWERMGAPKDKIVVGLATYGRSFTLTNPSNNGMNAPTSGGGKAGEFSRESGFLAFYEICEMMKNGATYIWDDEQKVPYLVDGDQWVGFDDERSIRVKTKWLLENDYAGAMVWTVDMDDFTGKCSGRKYPLIEVMGEELIGRPKSTSNLESIVQKASSNPLIKVSVPNTESNIIHEKPDLTPTTSDSIKSNALANDDETNARIVCYYTNWSNKRPGIGKFEPEHLDPTLCTHIIFAFANLNSEFKISPSEESDETHGSQTGLYDRVLAIKAKNPNLKVMIAVGGWMMGPTPFKQLTENTYRQTLFIFNAIEFLRKKGFDGLDICWEFPRGAEDKEKYVSLIKELREAFDGEAKGSSKSRLLLTAAVPASFEAVTSGFNVPEVNKYLDFMNIMSYDFHGDWEQTVNHNSPLFPLNTASGYQKKLTVDFSVAEWVNKGASKEKLVVGLPTYGRTFTLSNPNHTDINAAAVKGGQPGQYTRESGFLAFFEICDLLKLGATLVWDNEQMVPYAYTGDQWVGFDDPRSFKVKVQWLKQAGYGGIMIWSIDMDDFSGSCMGQKFPLIHAAKEELKGYKVANLEAQSSNINTAIGQALEKNKDEVKCEESDGHISYHKDKTDCTMYYMCEGTRRHHMPCPQNLVFNINENVCDWPENVEGCGVAATTPS</sequence>
<dbReference type="SMART" id="SM00494">
    <property type="entry name" value="ChtBD2"/>
    <property type="match status" value="1"/>
</dbReference>
<evidence type="ECO:0008006" key="9">
    <source>
        <dbReference type="Google" id="ProtNLM"/>
    </source>
</evidence>
<dbReference type="GO" id="GO:0008061">
    <property type="term" value="F:chitin binding"/>
    <property type="evidence" value="ECO:0007669"/>
    <property type="project" value="UniProtKB-KW"/>
</dbReference>
<dbReference type="EMBL" id="OC926916">
    <property type="protein sequence ID" value="CAD7656956.1"/>
    <property type="molecule type" value="Genomic_DNA"/>
</dbReference>
<dbReference type="Gene3D" id="2.170.140.10">
    <property type="entry name" value="Chitin binding domain"/>
    <property type="match status" value="1"/>
</dbReference>
<keyword evidence="2" id="KW-0147">Chitin-binding</keyword>
<dbReference type="GO" id="GO:0005975">
    <property type="term" value="P:carbohydrate metabolic process"/>
    <property type="evidence" value="ECO:0007669"/>
    <property type="project" value="InterPro"/>
</dbReference>
<dbReference type="GO" id="GO:0005576">
    <property type="term" value="C:extracellular region"/>
    <property type="evidence" value="ECO:0007669"/>
    <property type="project" value="InterPro"/>
</dbReference>
<evidence type="ECO:0000256" key="1">
    <source>
        <dbReference type="ARBA" id="ARBA00009121"/>
    </source>
</evidence>
<dbReference type="PANTHER" id="PTHR11177">
    <property type="entry name" value="CHITINASE"/>
    <property type="match status" value="1"/>
</dbReference>
<dbReference type="InterPro" id="IPR011583">
    <property type="entry name" value="Chitinase_II/V-like_cat"/>
</dbReference>